<evidence type="ECO:0000256" key="1">
    <source>
        <dbReference type="ARBA" id="ARBA00004123"/>
    </source>
</evidence>
<comment type="subcellular location">
    <subcellularLocation>
        <location evidence="1">Nucleus</location>
    </subcellularLocation>
</comment>
<dbReference type="InterPro" id="IPR003657">
    <property type="entry name" value="WRKY_dom"/>
</dbReference>
<feature type="region of interest" description="Disordered" evidence="6">
    <location>
        <begin position="1"/>
        <end position="46"/>
    </location>
</feature>
<reference evidence="8" key="1">
    <citation type="submission" date="2021-03" db="EMBL/GenBank/DDBJ databases">
        <authorList>
            <consortium name="Genoscope - CEA"/>
            <person name="William W."/>
        </authorList>
    </citation>
    <scope>NUCLEOTIDE SEQUENCE</scope>
    <source>
        <strain evidence="8">Doubled-haploid Pahang</strain>
    </source>
</reference>
<dbReference type="EnsemblPlants" id="Ma06_t22520.1">
    <property type="protein sequence ID" value="Ma06_p22520.1"/>
    <property type="gene ID" value="Ma06_g22520"/>
</dbReference>
<dbReference type="AlphaFoldDB" id="A0A804JJ77"/>
<evidence type="ECO:0000256" key="4">
    <source>
        <dbReference type="ARBA" id="ARBA00023163"/>
    </source>
</evidence>
<keyword evidence="2" id="KW-0805">Transcription regulation</keyword>
<organism evidence="9 10">
    <name type="scientific">Musa acuminata subsp. malaccensis</name>
    <name type="common">Wild banana</name>
    <name type="synonym">Musa malaccensis</name>
    <dbReference type="NCBI Taxonomy" id="214687"/>
    <lineage>
        <taxon>Eukaryota</taxon>
        <taxon>Viridiplantae</taxon>
        <taxon>Streptophyta</taxon>
        <taxon>Embryophyta</taxon>
        <taxon>Tracheophyta</taxon>
        <taxon>Spermatophyta</taxon>
        <taxon>Magnoliopsida</taxon>
        <taxon>Liliopsida</taxon>
        <taxon>Zingiberales</taxon>
        <taxon>Musaceae</taxon>
        <taxon>Musa</taxon>
    </lineage>
</organism>
<keyword evidence="10" id="KW-1185">Reference proteome</keyword>
<evidence type="ECO:0000256" key="2">
    <source>
        <dbReference type="ARBA" id="ARBA00023015"/>
    </source>
</evidence>
<dbReference type="GO" id="GO:0000976">
    <property type="term" value="F:transcription cis-regulatory region binding"/>
    <property type="evidence" value="ECO:0000318"/>
    <property type="project" value="GO_Central"/>
</dbReference>
<keyword evidence="4" id="KW-0804">Transcription</keyword>
<dbReference type="InterPro" id="IPR044810">
    <property type="entry name" value="WRKY_plant"/>
</dbReference>
<feature type="domain" description="WRKY" evidence="7">
    <location>
        <begin position="45"/>
        <end position="110"/>
    </location>
</feature>
<protein>
    <submittedName>
        <fullName evidence="8">(wild Malaysian banana) hypothetical protein</fullName>
    </submittedName>
</protein>
<dbReference type="GO" id="GO:0005634">
    <property type="term" value="C:nucleus"/>
    <property type="evidence" value="ECO:0000318"/>
    <property type="project" value="GO_Central"/>
</dbReference>
<keyword evidence="5" id="KW-0539">Nucleus</keyword>
<gene>
    <name evidence="8" type="ORF">GSMUA_169660.1</name>
</gene>
<dbReference type="Gramene" id="Ma06_t22520.1">
    <property type="protein sequence ID" value="Ma06_p22520.1"/>
    <property type="gene ID" value="Ma06_g22520"/>
</dbReference>
<dbReference type="EMBL" id="HG996471">
    <property type="protein sequence ID" value="CAG1847171.1"/>
    <property type="molecule type" value="Genomic_DNA"/>
</dbReference>
<dbReference type="FunFam" id="2.20.25.80:FF:000003">
    <property type="entry name" value="WRKY transcription factor 57"/>
    <property type="match status" value="1"/>
</dbReference>
<dbReference type="PANTHER" id="PTHR31221:SF111">
    <property type="entry name" value="WRKY TRANSCRIPTION FACTOR 43-RELATED"/>
    <property type="match status" value="1"/>
</dbReference>
<dbReference type="GO" id="GO:0006355">
    <property type="term" value="P:regulation of DNA-templated transcription"/>
    <property type="evidence" value="ECO:0000318"/>
    <property type="project" value="GO_Central"/>
</dbReference>
<evidence type="ECO:0000313" key="10">
    <source>
        <dbReference type="Proteomes" id="UP000012960"/>
    </source>
</evidence>
<dbReference type="Pfam" id="PF03106">
    <property type="entry name" value="WRKY"/>
    <property type="match status" value="1"/>
</dbReference>
<feature type="compositionally biased region" description="Basic and acidic residues" evidence="6">
    <location>
        <begin position="18"/>
        <end position="34"/>
    </location>
</feature>
<proteinExistence type="predicted"/>
<dbReference type="GO" id="GO:0003700">
    <property type="term" value="F:DNA-binding transcription factor activity"/>
    <property type="evidence" value="ECO:0000318"/>
    <property type="project" value="GO_Central"/>
</dbReference>
<name>A0A804JJ77_MUSAM</name>
<dbReference type="SMART" id="SM00774">
    <property type="entry name" value="WRKY"/>
    <property type="match status" value="1"/>
</dbReference>
<dbReference type="PROSITE" id="PS50811">
    <property type="entry name" value="WRKY"/>
    <property type="match status" value="1"/>
</dbReference>
<reference evidence="9" key="2">
    <citation type="submission" date="2021-05" db="UniProtKB">
        <authorList>
            <consortium name="EnsemblPlants"/>
        </authorList>
    </citation>
    <scope>IDENTIFICATION</scope>
    <source>
        <strain evidence="9">subsp. malaccensis</strain>
    </source>
</reference>
<evidence type="ECO:0000256" key="5">
    <source>
        <dbReference type="ARBA" id="ARBA00023242"/>
    </source>
</evidence>
<evidence type="ECO:0000313" key="8">
    <source>
        <dbReference type="EMBL" id="CAG1847171.1"/>
    </source>
</evidence>
<evidence type="ECO:0000256" key="3">
    <source>
        <dbReference type="ARBA" id="ARBA00023125"/>
    </source>
</evidence>
<evidence type="ECO:0000313" key="9">
    <source>
        <dbReference type="EnsemblPlants" id="Ma06_p22520.1"/>
    </source>
</evidence>
<dbReference type="SUPFAM" id="SSF118290">
    <property type="entry name" value="WRKY DNA-binding domain"/>
    <property type="match status" value="1"/>
</dbReference>
<accession>A0A804JJ77</accession>
<evidence type="ECO:0000256" key="6">
    <source>
        <dbReference type="SAM" id="MobiDB-lite"/>
    </source>
</evidence>
<dbReference type="PANTHER" id="PTHR31221">
    <property type="entry name" value="WRKY TRANSCRIPTION FACTOR PROTEIN 1-RELATED"/>
    <property type="match status" value="1"/>
</dbReference>
<sequence length="129" mass="14479">MAVTELTVGRGSGSGAGGDREKGKGGSGGREKKVGRPRFAFQTKSPNDILDDGYRWRKYGQKAVKNSAYPRSYYRCTHHTCNVKKQVQRLSKDTSIVVTTYEGIHNHPCEKLMEALTPLLKQIQFLTRF</sequence>
<dbReference type="InParanoid" id="A0A804JJ77"/>
<evidence type="ECO:0000259" key="7">
    <source>
        <dbReference type="PROSITE" id="PS50811"/>
    </source>
</evidence>
<dbReference type="Gene3D" id="2.20.25.80">
    <property type="entry name" value="WRKY domain"/>
    <property type="match status" value="1"/>
</dbReference>
<dbReference type="Proteomes" id="UP000012960">
    <property type="component" value="Unplaced"/>
</dbReference>
<keyword evidence="3" id="KW-0238">DNA-binding</keyword>
<dbReference type="InterPro" id="IPR036576">
    <property type="entry name" value="WRKY_dom_sf"/>
</dbReference>